<evidence type="ECO:0000313" key="2">
    <source>
        <dbReference type="Proteomes" id="UP001164718"/>
    </source>
</evidence>
<organism evidence="1 2">
    <name type="scientific">Fervidibacillus albus</name>
    <dbReference type="NCBI Taxonomy" id="2980026"/>
    <lineage>
        <taxon>Bacteria</taxon>
        <taxon>Bacillati</taxon>
        <taxon>Bacillota</taxon>
        <taxon>Bacilli</taxon>
        <taxon>Bacillales</taxon>
        <taxon>Bacillaceae</taxon>
        <taxon>Fervidibacillus</taxon>
    </lineage>
</organism>
<protein>
    <submittedName>
        <fullName evidence="1">Uncharacterized protein</fullName>
    </submittedName>
</protein>
<sequence length="132" mass="15086">MKNTFDDKLPKTTTYWIEGEIFFIKNTNFFVTLEEGKAMAELLIFAMQEKSTKAVVIDNREAKGAWPKEISQIWETDSRYINVISNKKMATLTNSAIKTLQTNRLSMEHGLATSSKAFNSDFNEEVKAFLFG</sequence>
<reference evidence="1" key="1">
    <citation type="submission" date="2022-09" db="EMBL/GenBank/DDBJ databases">
        <title>Complete Genomes of Fervidibacillus albus and Fervidibacillus halotolerans isolated from tidal flat sediments.</title>
        <authorList>
            <person name="Kwon K.K."/>
            <person name="Yang S.-H."/>
            <person name="Park M.J."/>
            <person name="Oh H.-M."/>
        </authorList>
    </citation>
    <scope>NUCLEOTIDE SEQUENCE</scope>
    <source>
        <strain evidence="1">MEBiC13591</strain>
    </source>
</reference>
<name>A0A9E8LSJ8_9BACI</name>
<dbReference type="Proteomes" id="UP001164718">
    <property type="component" value="Chromosome"/>
</dbReference>
<dbReference type="EMBL" id="CP106878">
    <property type="protein sequence ID" value="WAA08815.1"/>
    <property type="molecule type" value="Genomic_DNA"/>
</dbReference>
<dbReference type="RefSeq" id="WP_275416597.1">
    <property type="nucleotide sequence ID" value="NZ_CP106878.1"/>
</dbReference>
<dbReference type="KEGG" id="faf:OE104_09345"/>
<accession>A0A9E8LSJ8</accession>
<keyword evidence="2" id="KW-1185">Reference proteome</keyword>
<gene>
    <name evidence="1" type="ORF">OE104_09345</name>
</gene>
<evidence type="ECO:0000313" key="1">
    <source>
        <dbReference type="EMBL" id="WAA08815.1"/>
    </source>
</evidence>
<proteinExistence type="predicted"/>
<dbReference type="AlphaFoldDB" id="A0A9E8LSJ8"/>